<keyword evidence="3" id="KW-1185">Reference proteome</keyword>
<feature type="transmembrane region" description="Helical" evidence="1">
    <location>
        <begin position="54"/>
        <end position="78"/>
    </location>
</feature>
<keyword evidence="1" id="KW-1133">Transmembrane helix</keyword>
<accession>A0A0R2NG10</accession>
<evidence type="ECO:0000313" key="2">
    <source>
        <dbReference type="EMBL" id="KRO24761.1"/>
    </source>
</evidence>
<sequence length="116" mass="13457">MIKMTIQEMKNGYEQEVAYQKKMLRNVGYWFQLGTVVSGIGIVLLYFFHKTNFALTMLGIVMFIIGSISMLIFGYVGWRGQKNINALIDDFDKKIKFIGGQTNQKKRHEMLKKVHS</sequence>
<proteinExistence type="predicted"/>
<comment type="caution">
    <text evidence="2">The sequence shown here is derived from an EMBL/GenBank/DDBJ whole genome shotgun (WGS) entry which is preliminary data.</text>
</comment>
<dbReference type="EMBL" id="JQCQ01000022">
    <property type="protein sequence ID" value="KRO24761.1"/>
    <property type="molecule type" value="Genomic_DNA"/>
</dbReference>
<gene>
    <name evidence="2" type="ORF">IV88_GL000744</name>
</gene>
<organism evidence="2 3">
    <name type="scientific">Pediococcus argentinicus</name>
    <dbReference type="NCBI Taxonomy" id="480391"/>
    <lineage>
        <taxon>Bacteria</taxon>
        <taxon>Bacillati</taxon>
        <taxon>Bacillota</taxon>
        <taxon>Bacilli</taxon>
        <taxon>Lactobacillales</taxon>
        <taxon>Lactobacillaceae</taxon>
        <taxon>Pediococcus</taxon>
    </lineage>
</organism>
<reference evidence="2 3" key="1">
    <citation type="journal article" date="2015" name="Genome Announc.">
        <title>Expanding the biotechnology potential of lactobacilli through comparative genomics of 213 strains and associated genera.</title>
        <authorList>
            <person name="Sun Z."/>
            <person name="Harris H.M."/>
            <person name="McCann A."/>
            <person name="Guo C."/>
            <person name="Argimon S."/>
            <person name="Zhang W."/>
            <person name="Yang X."/>
            <person name="Jeffery I.B."/>
            <person name="Cooney J.C."/>
            <person name="Kagawa T.F."/>
            <person name="Liu W."/>
            <person name="Song Y."/>
            <person name="Salvetti E."/>
            <person name="Wrobel A."/>
            <person name="Rasinkangas P."/>
            <person name="Parkhill J."/>
            <person name="Rea M.C."/>
            <person name="O'Sullivan O."/>
            <person name="Ritari J."/>
            <person name="Douillard F.P."/>
            <person name="Paul Ross R."/>
            <person name="Yang R."/>
            <person name="Briner A.E."/>
            <person name="Felis G.E."/>
            <person name="de Vos W.M."/>
            <person name="Barrangou R."/>
            <person name="Klaenhammer T.R."/>
            <person name="Caufield P.W."/>
            <person name="Cui Y."/>
            <person name="Zhang H."/>
            <person name="O'Toole P.W."/>
        </authorList>
    </citation>
    <scope>NUCLEOTIDE SEQUENCE [LARGE SCALE GENOMIC DNA]</scope>
    <source>
        <strain evidence="2 3">DSM 23026</strain>
    </source>
</reference>
<dbReference type="PATRIC" id="fig|480391.4.peg.755"/>
<evidence type="ECO:0008006" key="4">
    <source>
        <dbReference type="Google" id="ProtNLM"/>
    </source>
</evidence>
<keyword evidence="1" id="KW-0472">Membrane</keyword>
<name>A0A0R2NG10_9LACO</name>
<dbReference type="Proteomes" id="UP000051249">
    <property type="component" value="Unassembled WGS sequence"/>
</dbReference>
<keyword evidence="1" id="KW-0812">Transmembrane</keyword>
<feature type="transmembrane region" description="Helical" evidence="1">
    <location>
        <begin position="29"/>
        <end position="48"/>
    </location>
</feature>
<evidence type="ECO:0000256" key="1">
    <source>
        <dbReference type="SAM" id="Phobius"/>
    </source>
</evidence>
<evidence type="ECO:0000313" key="3">
    <source>
        <dbReference type="Proteomes" id="UP000051249"/>
    </source>
</evidence>
<dbReference type="AlphaFoldDB" id="A0A0R2NG10"/>
<protein>
    <recommendedName>
        <fullName evidence="4">PTS fructose transporter subunit IA</fullName>
    </recommendedName>
</protein>